<evidence type="ECO:0000313" key="2">
    <source>
        <dbReference type="EMBL" id="ABA48731.1"/>
    </source>
</evidence>
<reference evidence="2 3" key="1">
    <citation type="submission" date="2005-09" db="EMBL/GenBank/DDBJ databases">
        <authorList>
            <person name="Woods D.E."/>
            <person name="Nierman W.C."/>
        </authorList>
    </citation>
    <scope>NUCLEOTIDE SEQUENCE [LARGE SCALE GENOMIC DNA]</scope>
    <source>
        <strain evidence="2 3">1710b</strain>
    </source>
</reference>
<dbReference type="Proteomes" id="UP000002700">
    <property type="component" value="Chromosome I"/>
</dbReference>
<dbReference type="InterPro" id="IPR003497">
    <property type="entry name" value="BRO_N_domain"/>
</dbReference>
<dbReference type="Pfam" id="PF03374">
    <property type="entry name" value="ANT"/>
    <property type="match status" value="1"/>
</dbReference>
<protein>
    <submittedName>
        <fullName evidence="2">BRO family, N-terminal domain protein</fullName>
    </submittedName>
</protein>
<evidence type="ECO:0000313" key="3">
    <source>
        <dbReference type="Proteomes" id="UP000002700"/>
    </source>
</evidence>
<organism evidence="2 3">
    <name type="scientific">Burkholderia pseudomallei (strain 1710b)</name>
    <dbReference type="NCBI Taxonomy" id="320372"/>
    <lineage>
        <taxon>Bacteria</taxon>
        <taxon>Pseudomonadati</taxon>
        <taxon>Pseudomonadota</taxon>
        <taxon>Betaproteobacteria</taxon>
        <taxon>Burkholderiales</taxon>
        <taxon>Burkholderiaceae</taxon>
        <taxon>Burkholderia</taxon>
        <taxon>pseudomallei group</taxon>
    </lineage>
</organism>
<dbReference type="GO" id="GO:0003677">
    <property type="term" value="F:DNA binding"/>
    <property type="evidence" value="ECO:0007669"/>
    <property type="project" value="InterPro"/>
</dbReference>
<proteinExistence type="predicted"/>
<sequence length="239" mass="26411">MSDLTLFKFEGRNLRTVKINGDPWFVAKDVCDVLGITNPSDALTALDDDEKASFNLGLRGSAPRVVSESGLYALIMRSRKPQARAFRKWVTSVVLPAIRKDGSYVMGEEKVATGEMDEAELMARAMIAANNKIERLQTQIAANAPKVDFYETHTAPRGNMGFREFAKTLGVYERDLRAFLSPEYLVKLRADGGSVRVAPKYRSFGWFATVPGKVVITPAGRRALAERFYAGKQARALAA</sequence>
<dbReference type="Pfam" id="PF02498">
    <property type="entry name" value="Bro-N"/>
    <property type="match status" value="1"/>
</dbReference>
<dbReference type="HOGENOM" id="CLU_046670_1_1_4"/>
<gene>
    <name evidence="2" type="ordered locus">BURPS1710b_1644</name>
</gene>
<feature type="domain" description="Bro-N" evidence="1">
    <location>
        <begin position="1"/>
        <end position="102"/>
    </location>
</feature>
<dbReference type="InterPro" id="IPR005039">
    <property type="entry name" value="Ant_C"/>
</dbReference>
<dbReference type="PANTHER" id="PTHR36180:SF2">
    <property type="entry name" value="BRO FAMILY PROTEIN"/>
    <property type="match status" value="1"/>
</dbReference>
<dbReference type="EnsemblBacteria" id="ABA48731">
    <property type="protein sequence ID" value="ABA48731"/>
    <property type="gene ID" value="BURPS1710b_1644"/>
</dbReference>
<name>Q3JTQ5_BURP1</name>
<dbReference type="RefSeq" id="WP_011325385.1">
    <property type="nucleotide sequence ID" value="NC_007434.1"/>
</dbReference>
<dbReference type="KEGG" id="bpm:BURPS1710b_1644"/>
<dbReference type="PANTHER" id="PTHR36180">
    <property type="entry name" value="DNA-BINDING PROTEIN-RELATED-RELATED"/>
    <property type="match status" value="1"/>
</dbReference>
<dbReference type="AlphaFoldDB" id="Q3JTQ5"/>
<evidence type="ECO:0000259" key="1">
    <source>
        <dbReference type="PROSITE" id="PS51750"/>
    </source>
</evidence>
<dbReference type="PROSITE" id="PS51750">
    <property type="entry name" value="BRO_N"/>
    <property type="match status" value="1"/>
</dbReference>
<dbReference type="SMART" id="SM01040">
    <property type="entry name" value="Bro-N"/>
    <property type="match status" value="1"/>
</dbReference>
<accession>Q3JTQ5</accession>
<dbReference type="EMBL" id="CP000124">
    <property type="protein sequence ID" value="ABA48731.1"/>
    <property type="molecule type" value="Genomic_DNA"/>
</dbReference>